<dbReference type="Proteomes" id="UP001217089">
    <property type="component" value="Unassembled WGS sequence"/>
</dbReference>
<evidence type="ECO:0000313" key="2">
    <source>
        <dbReference type="Proteomes" id="UP001217089"/>
    </source>
</evidence>
<organism evidence="1 2">
    <name type="scientific">Tegillarca granosa</name>
    <name type="common">Malaysian cockle</name>
    <name type="synonym">Anadara granosa</name>
    <dbReference type="NCBI Taxonomy" id="220873"/>
    <lineage>
        <taxon>Eukaryota</taxon>
        <taxon>Metazoa</taxon>
        <taxon>Spiralia</taxon>
        <taxon>Lophotrochozoa</taxon>
        <taxon>Mollusca</taxon>
        <taxon>Bivalvia</taxon>
        <taxon>Autobranchia</taxon>
        <taxon>Pteriomorphia</taxon>
        <taxon>Arcoida</taxon>
        <taxon>Arcoidea</taxon>
        <taxon>Arcidae</taxon>
        <taxon>Tegillarca</taxon>
    </lineage>
</organism>
<accession>A0ABQ9EP73</accession>
<sequence>GRESHNESHNDSITFTPTNEINISHICCNLATVEKFVNSIEVGRFRKQFKALLVKKYYERKTVISPYPKTSSLDNFLGIPLSETAWLHIRPPAYKDQFNHASRTLSELSWLQMEESTLENILEEKMLSFGSQNK</sequence>
<proteinExistence type="predicted"/>
<name>A0ABQ9EP73_TEGGR</name>
<evidence type="ECO:0000313" key="1">
    <source>
        <dbReference type="EMBL" id="KAJ8306965.1"/>
    </source>
</evidence>
<dbReference type="EMBL" id="JARBDR010000793">
    <property type="protein sequence ID" value="KAJ8306965.1"/>
    <property type="molecule type" value="Genomic_DNA"/>
</dbReference>
<reference evidence="1 2" key="1">
    <citation type="submission" date="2022-12" db="EMBL/GenBank/DDBJ databases">
        <title>Chromosome-level genome of Tegillarca granosa.</title>
        <authorList>
            <person name="Kim J."/>
        </authorList>
    </citation>
    <scope>NUCLEOTIDE SEQUENCE [LARGE SCALE GENOMIC DNA]</scope>
    <source>
        <strain evidence="1">Teg-2019</strain>
        <tissue evidence="1">Adductor muscle</tissue>
    </source>
</reference>
<gene>
    <name evidence="1" type="ORF">KUTeg_015049</name>
</gene>
<feature type="non-terminal residue" evidence="1">
    <location>
        <position position="1"/>
    </location>
</feature>
<protein>
    <submittedName>
        <fullName evidence="1">Uncharacterized protein</fullName>
    </submittedName>
</protein>
<keyword evidence="2" id="KW-1185">Reference proteome</keyword>
<comment type="caution">
    <text evidence="1">The sequence shown here is derived from an EMBL/GenBank/DDBJ whole genome shotgun (WGS) entry which is preliminary data.</text>
</comment>